<dbReference type="GeneID" id="95373641"/>
<dbReference type="InterPro" id="IPR002812">
    <property type="entry name" value="DHQS"/>
</dbReference>
<sequence length="429" mass="46631">MSKALKETPDINPKASNDSTTQPTEKPAETKTNGTAAPVSSLNQAKNKPIAPVRSKYAWFDISSLTAPEQWGAIVQALPHQKFTGVVANEQQVKQLPPTLDKITYVVGTPSPDKLTALNEAYDIVILEPSVIGSSWFRRNREAITCKIGTSVNVTDPESLQLAVAMTHEVSLLIVEFRDDTKIPLEIVLADAQNFGTEVVMKVRDDIEAKVVFGVLECGADGVLIASGDLGQVYAVGEVITSTGQKGGQPLQKLTIVRTEHVGMGDRACIDLTSYLGLDEGVLLGSFSCGGILACSETHPLPYMPTRPFRINAGSLHTYVLAPDNRTWYLSDLRSGMEVLVVSTSGKARRVSVGRVKIERRPLLYIEARAEDGTTLNVIMQEDWHVRVFGTEGQPINITTLKPGDQVLGYTMDPGRHVGVKVDELIIEQ</sequence>
<name>A0A410WQG3_9BACL</name>
<feature type="compositionally biased region" description="Polar residues" evidence="3">
    <location>
        <begin position="14"/>
        <end position="43"/>
    </location>
</feature>
<gene>
    <name evidence="6" type="ORF">M5X16_10110</name>
    <name evidence="7" type="ORF">PC41400_02280</name>
</gene>
<dbReference type="EMBL" id="CP026520">
    <property type="protein sequence ID" value="QAV16583.1"/>
    <property type="molecule type" value="Genomic_DNA"/>
</dbReference>
<evidence type="ECO:0000313" key="9">
    <source>
        <dbReference type="Proteomes" id="UP001527202"/>
    </source>
</evidence>
<evidence type="ECO:0000313" key="7">
    <source>
        <dbReference type="EMBL" id="QAV16583.1"/>
    </source>
</evidence>
<evidence type="ECO:0000256" key="1">
    <source>
        <dbReference type="ARBA" id="ARBA00022605"/>
    </source>
</evidence>
<evidence type="ECO:0000259" key="4">
    <source>
        <dbReference type="Pfam" id="PF01959"/>
    </source>
</evidence>
<dbReference type="KEGG" id="pchi:PC41400_02280"/>
<dbReference type="GO" id="GO:0008652">
    <property type="term" value="P:amino acid biosynthetic process"/>
    <property type="evidence" value="ECO:0007669"/>
    <property type="project" value="UniProtKB-KW"/>
</dbReference>
<proteinExistence type="predicted"/>
<keyword evidence="2" id="KW-0057">Aromatic amino acid biosynthesis</keyword>
<evidence type="ECO:0000259" key="5">
    <source>
        <dbReference type="Pfam" id="PF26558"/>
    </source>
</evidence>
<keyword evidence="1" id="KW-0028">Amino-acid biosynthesis</keyword>
<evidence type="ECO:0000313" key="8">
    <source>
        <dbReference type="Proteomes" id="UP000288943"/>
    </source>
</evidence>
<dbReference type="Pfam" id="PF26558">
    <property type="entry name" value="DHQS_2nd"/>
    <property type="match status" value="1"/>
</dbReference>
<dbReference type="PANTHER" id="PTHR33563">
    <property type="match status" value="1"/>
</dbReference>
<feature type="domain" description="3-dehydroquinate synthase N-terminal" evidence="4">
    <location>
        <begin position="56"/>
        <end position="239"/>
    </location>
</feature>
<reference evidence="7 8" key="1">
    <citation type="submission" date="2018-01" db="EMBL/GenBank/DDBJ databases">
        <title>The whole genome sequencing and assembly of Paenibacillus chitinolyticus KCCM 41400 strain.</title>
        <authorList>
            <person name="Kim J.-Y."/>
            <person name="Park M.-K."/>
            <person name="Lee Y.-J."/>
            <person name="Yi H."/>
            <person name="Bahn Y.-S."/>
            <person name="Kim J.F."/>
            <person name="Lee D.-W."/>
        </authorList>
    </citation>
    <scope>NUCLEOTIDE SEQUENCE [LARGE SCALE GENOMIC DNA]</scope>
    <source>
        <strain evidence="7 8">KCCM 41400</strain>
    </source>
</reference>
<evidence type="ECO:0000256" key="2">
    <source>
        <dbReference type="ARBA" id="ARBA00023141"/>
    </source>
</evidence>
<dbReference type="Pfam" id="PF01959">
    <property type="entry name" value="DHQS"/>
    <property type="match status" value="1"/>
</dbReference>
<dbReference type="NCBIfam" id="NF002625">
    <property type="entry name" value="PRK02290.1-3"/>
    <property type="match status" value="1"/>
</dbReference>
<dbReference type="GO" id="GO:0016491">
    <property type="term" value="F:oxidoreductase activity"/>
    <property type="evidence" value="ECO:0007669"/>
    <property type="project" value="InterPro"/>
</dbReference>
<dbReference type="Proteomes" id="UP001527202">
    <property type="component" value="Unassembled WGS sequence"/>
</dbReference>
<dbReference type="AlphaFoldDB" id="A0A410WQG3"/>
<dbReference type="GO" id="GO:0009073">
    <property type="term" value="P:aromatic amino acid family biosynthetic process"/>
    <property type="evidence" value="ECO:0007669"/>
    <property type="project" value="UniProtKB-KW"/>
</dbReference>
<evidence type="ECO:0000256" key="3">
    <source>
        <dbReference type="SAM" id="MobiDB-lite"/>
    </source>
</evidence>
<dbReference type="InterPro" id="IPR056179">
    <property type="entry name" value="DHQS_C"/>
</dbReference>
<dbReference type="GO" id="GO:0003856">
    <property type="term" value="F:3-dehydroquinate synthase activity"/>
    <property type="evidence" value="ECO:0007669"/>
    <property type="project" value="InterPro"/>
</dbReference>
<dbReference type="EMBL" id="JAMDMJ010000010">
    <property type="protein sequence ID" value="MCY9596129.1"/>
    <property type="molecule type" value="Genomic_DNA"/>
</dbReference>
<keyword evidence="9" id="KW-1185">Reference proteome</keyword>
<accession>A0A410WQG3</accession>
<protein>
    <submittedName>
        <fullName evidence="6 7">3-dehydroquinate synthase II</fullName>
    </submittedName>
</protein>
<evidence type="ECO:0000313" key="6">
    <source>
        <dbReference type="EMBL" id="MCY9596129.1"/>
    </source>
</evidence>
<dbReference type="RefSeq" id="WP_042233938.1">
    <property type="nucleotide sequence ID" value="NZ_CP026520.1"/>
</dbReference>
<organism evidence="7 8">
    <name type="scientific">Paenibacillus chitinolyticus</name>
    <dbReference type="NCBI Taxonomy" id="79263"/>
    <lineage>
        <taxon>Bacteria</taxon>
        <taxon>Bacillati</taxon>
        <taxon>Bacillota</taxon>
        <taxon>Bacilli</taxon>
        <taxon>Bacillales</taxon>
        <taxon>Paenibacillaceae</taxon>
        <taxon>Paenibacillus</taxon>
    </lineage>
</organism>
<dbReference type="PANTHER" id="PTHR33563:SF1">
    <property type="entry name" value="3-DEHYDROQUINATE SYNTHASE"/>
    <property type="match status" value="1"/>
</dbReference>
<dbReference type="InterPro" id="IPR030960">
    <property type="entry name" value="DHQS/DOIS_N"/>
</dbReference>
<reference evidence="6 9" key="2">
    <citation type="submission" date="2022-05" db="EMBL/GenBank/DDBJ databases">
        <title>Genome Sequencing of Bee-Associated Microbes.</title>
        <authorList>
            <person name="Dunlap C."/>
        </authorList>
    </citation>
    <scope>NUCLEOTIDE SEQUENCE [LARGE SCALE GENOMIC DNA]</scope>
    <source>
        <strain evidence="6 9">NRRL B-23120</strain>
    </source>
</reference>
<feature type="region of interest" description="Disordered" evidence="3">
    <location>
        <begin position="1"/>
        <end position="43"/>
    </location>
</feature>
<feature type="domain" description="3-dehydroquinate synthase C-terminal" evidence="5">
    <location>
        <begin position="254"/>
        <end position="429"/>
    </location>
</feature>
<dbReference type="OrthoDB" id="2043123at2"/>
<dbReference type="Proteomes" id="UP000288943">
    <property type="component" value="Chromosome"/>
</dbReference>